<accession>A0A5N0TH24</accession>
<evidence type="ECO:0000313" key="1">
    <source>
        <dbReference type="EMBL" id="KAA9133774.1"/>
    </source>
</evidence>
<dbReference type="EMBL" id="VYUY01000009">
    <property type="protein sequence ID" value="KAA9133774.1"/>
    <property type="molecule type" value="Genomic_DNA"/>
</dbReference>
<reference evidence="2" key="1">
    <citation type="submission" date="2019-09" db="EMBL/GenBank/DDBJ databases">
        <title>Mumia zhuanghuii sp. nov. isolated from the intestinal contents of plateau pika (Ochotona curzoniae) in the Qinghai-Tibet plateau of China.</title>
        <authorList>
            <person name="Tian Z."/>
        </authorList>
    </citation>
    <scope>NUCLEOTIDE SEQUENCE [LARGE SCALE GENOMIC DNA]</scope>
    <source>
        <strain evidence="2">L-033</strain>
    </source>
</reference>
<keyword evidence="2" id="KW-1185">Reference proteome</keyword>
<proteinExistence type="predicted"/>
<protein>
    <recommendedName>
        <fullName evidence="3">DNA-binding protein</fullName>
    </recommendedName>
</protein>
<dbReference type="RefSeq" id="WP_150893082.1">
    <property type="nucleotide sequence ID" value="NZ_VYUY01000009.1"/>
</dbReference>
<comment type="caution">
    <text evidence="1">The sequence shown here is derived from an EMBL/GenBank/DDBJ whole genome shotgun (WGS) entry which is preliminary data.</text>
</comment>
<dbReference type="AlphaFoldDB" id="A0A5N0TH24"/>
<evidence type="ECO:0000313" key="2">
    <source>
        <dbReference type="Proteomes" id="UP000326838"/>
    </source>
</evidence>
<organism evidence="1 2">
    <name type="scientific">Microbacterium caowuchunii</name>
    <dbReference type="NCBI Taxonomy" id="2614638"/>
    <lineage>
        <taxon>Bacteria</taxon>
        <taxon>Bacillati</taxon>
        <taxon>Actinomycetota</taxon>
        <taxon>Actinomycetes</taxon>
        <taxon>Micrococcales</taxon>
        <taxon>Microbacteriaceae</taxon>
        <taxon>Microbacterium</taxon>
    </lineage>
</organism>
<dbReference type="Proteomes" id="UP000326838">
    <property type="component" value="Unassembled WGS sequence"/>
</dbReference>
<gene>
    <name evidence="1" type="ORF">F6B40_08470</name>
</gene>
<sequence length="86" mass="9627">MGDADFIDLAAIAELLGVQHNTAQVYHKRAVRGRREGTEKPWDMPAPDAVFGRRPVWREGTIRKWIEARPGTNTEAATEARRGGRS</sequence>
<name>A0A5N0TH24_9MICO</name>
<evidence type="ECO:0008006" key="3">
    <source>
        <dbReference type="Google" id="ProtNLM"/>
    </source>
</evidence>